<dbReference type="PROSITE" id="PS00102">
    <property type="entry name" value="PHOSPHORYLASE"/>
    <property type="match status" value="1"/>
</dbReference>
<dbReference type="EC" id="2.4.1.1" evidence="11"/>
<evidence type="ECO:0000256" key="10">
    <source>
        <dbReference type="PIRSR" id="PIRSR000460-1"/>
    </source>
</evidence>
<dbReference type="PANTHER" id="PTHR11468:SF3">
    <property type="entry name" value="GLYCOGEN PHOSPHORYLASE, LIVER FORM"/>
    <property type="match status" value="1"/>
</dbReference>
<dbReference type="InterPro" id="IPR011833">
    <property type="entry name" value="Glycg_phsphrylas"/>
</dbReference>
<evidence type="ECO:0000256" key="11">
    <source>
        <dbReference type="RuleBase" id="RU000587"/>
    </source>
</evidence>
<dbReference type="InterPro" id="IPR000811">
    <property type="entry name" value="Glyco_trans_35"/>
</dbReference>
<dbReference type="EMBL" id="CP071444">
    <property type="protein sequence ID" value="QSX08636.1"/>
    <property type="molecule type" value="Genomic_DNA"/>
</dbReference>
<proteinExistence type="inferred from homology"/>
<evidence type="ECO:0000256" key="8">
    <source>
        <dbReference type="ARBA" id="ARBA00023277"/>
    </source>
</evidence>
<comment type="function">
    <text evidence="11">Allosteric enzyme that catalyzes the rate-limiting step in glycogen catabolism, the phosphorolytic cleavage of glycogen to produce glucose-1-phosphate, and plays a central role in maintaining cellular and organismal glucose homeostasis.</text>
</comment>
<dbReference type="GO" id="GO:0030170">
    <property type="term" value="F:pyridoxal phosphate binding"/>
    <property type="evidence" value="ECO:0007669"/>
    <property type="project" value="InterPro"/>
</dbReference>
<evidence type="ECO:0000256" key="6">
    <source>
        <dbReference type="ARBA" id="ARBA00022679"/>
    </source>
</evidence>
<evidence type="ECO:0000256" key="3">
    <source>
        <dbReference type="ARBA" id="ARBA00006047"/>
    </source>
</evidence>
<dbReference type="AlphaFoldDB" id="A0A974XF71"/>
<keyword evidence="8 11" id="KW-0119">Carbohydrate metabolism</keyword>
<keyword evidence="4" id="KW-0021">Allosteric enzyme</keyword>
<gene>
    <name evidence="12" type="ORF">J0B03_00655</name>
</gene>
<name>A0A974XF71_9FIRM</name>
<dbReference type="FunFam" id="3.40.50.2000:FF:000807">
    <property type="entry name" value="Alpha-glucan phosphorylase 2, cytosolic"/>
    <property type="match status" value="1"/>
</dbReference>
<dbReference type="GO" id="GO:0005980">
    <property type="term" value="P:glycogen catabolic process"/>
    <property type="evidence" value="ECO:0007669"/>
    <property type="project" value="TreeGrafter"/>
</dbReference>
<dbReference type="Gene3D" id="3.40.50.2000">
    <property type="entry name" value="Glycogen Phosphorylase B"/>
    <property type="match status" value="2"/>
</dbReference>
<dbReference type="PANTHER" id="PTHR11468">
    <property type="entry name" value="GLYCOGEN PHOSPHORYLASE"/>
    <property type="match status" value="1"/>
</dbReference>
<protein>
    <recommendedName>
        <fullName evidence="11">Alpha-1,4 glucan phosphorylase</fullName>
        <ecNumber evidence="11">2.4.1.1</ecNumber>
    </recommendedName>
</protein>
<evidence type="ECO:0000256" key="2">
    <source>
        <dbReference type="ARBA" id="ARBA00001933"/>
    </source>
</evidence>
<dbReference type="KEGG" id="alka:J0B03_00655"/>
<comment type="similarity">
    <text evidence="3 11">Belongs to the glycogen phosphorylase family.</text>
</comment>
<dbReference type="CDD" id="cd04300">
    <property type="entry name" value="GT35_Glycogen_Phosphorylase"/>
    <property type="match status" value="1"/>
</dbReference>
<reference evidence="12" key="1">
    <citation type="submission" date="2021-03" db="EMBL/GenBank/DDBJ databases">
        <title>Alkalibacter marinus sp. nov., isolated from tidal flat sediment.</title>
        <authorList>
            <person name="Namirimu T."/>
            <person name="Yang J.-A."/>
            <person name="Yang S.-H."/>
            <person name="Kim Y.-J."/>
            <person name="Kwon K.K."/>
        </authorList>
    </citation>
    <scope>NUCLEOTIDE SEQUENCE</scope>
    <source>
        <strain evidence="12">ES005</strain>
    </source>
</reference>
<comment type="function">
    <text evidence="9">Phosphorylase is an important allosteric enzyme in carbohydrate metabolism. Enzymes from different sources differ in their regulatory mechanisms and in their natural substrates. However, all known phosphorylases share catalytic and structural properties.</text>
</comment>
<comment type="catalytic activity">
    <reaction evidence="1 11">
        <text>[(1-&gt;4)-alpha-D-glucosyl](n) + phosphate = [(1-&gt;4)-alpha-D-glucosyl](n-1) + alpha-D-glucose 1-phosphate</text>
        <dbReference type="Rhea" id="RHEA:41732"/>
        <dbReference type="Rhea" id="RHEA-COMP:9584"/>
        <dbReference type="Rhea" id="RHEA-COMP:9586"/>
        <dbReference type="ChEBI" id="CHEBI:15444"/>
        <dbReference type="ChEBI" id="CHEBI:43474"/>
        <dbReference type="ChEBI" id="CHEBI:58601"/>
        <dbReference type="EC" id="2.4.1.1"/>
    </reaction>
</comment>
<dbReference type="RefSeq" id="WP_207299977.1">
    <property type="nucleotide sequence ID" value="NZ_CP071444.1"/>
</dbReference>
<dbReference type="PIRSF" id="PIRSF000460">
    <property type="entry name" value="Pprylas_GlgP"/>
    <property type="match status" value="1"/>
</dbReference>
<evidence type="ECO:0000256" key="4">
    <source>
        <dbReference type="ARBA" id="ARBA00022533"/>
    </source>
</evidence>
<dbReference type="Proteomes" id="UP000663499">
    <property type="component" value="Chromosome"/>
</dbReference>
<dbReference type="GO" id="GO:0005737">
    <property type="term" value="C:cytoplasm"/>
    <property type="evidence" value="ECO:0007669"/>
    <property type="project" value="TreeGrafter"/>
</dbReference>
<keyword evidence="6 11" id="KW-0808">Transferase</keyword>
<dbReference type="InterPro" id="IPR035090">
    <property type="entry name" value="Pyridoxal_P_attach_site"/>
</dbReference>
<dbReference type="GO" id="GO:0008184">
    <property type="term" value="F:glycogen phosphorylase activity"/>
    <property type="evidence" value="ECO:0007669"/>
    <property type="project" value="InterPro"/>
</dbReference>
<evidence type="ECO:0000256" key="7">
    <source>
        <dbReference type="ARBA" id="ARBA00022898"/>
    </source>
</evidence>
<sequence length="812" mass="93503">MLTKDVFVTEYEKMLYSIFGDDFEESTIQEKYTALCALVKIFSGKRWHATRRKQEESGEKAVYYFSMEFLTGKFLRKNLEYLDVYDIAEEYFEERGVCMADLLDAEHEPGLGNGGLGRLAVAFLDSLSSLAMPGHGYGIRYEKGLFQQVIDNGAQREKPDSWLVEGNIWERKMYQEKLEVRFGGRILYIPKGGNKYTFKHVDYQTVYAVPYDIPVLGFRNDNVNTLRLWGAESKDDLNLVEFGKGNVCGAFEQINRVKSISQVLYPDDTTYDGKRLRLQQEYFLVSSGIQDILRNHLRLERPLAKLPEYVAIHINDTHPAMAVPELMRILMDEYNFEWEDAWRITVKTCAFTNHTLLAEAMETWDVGLYRELLPRIWQITEEINHRFVHALKSKYNVQDPAKLEKLSIIKNNAVHMVNIAIVGTHSINGVAKLHSDLLKDKELNHFYQIYPERFNNKTNGIIHRHWLLSANRGLTSLVRDLIGDDFMTNPRELHKLRAYEDDPAVLEEIAKIKHRNKVTMATYIHYTTGITVNPYSIFDMQAKRIHEYKRQLLNILHVMHLYKTLKANPNMDITPRTFVFAGKAAPGYYIAKEIIKLINTVAKTVNNDLTIKEKIKVVFLKNYNVSVATNMIPAADVSQQISTTTKEASGTSNMKYMMNGAITLATLDGANIEIRDEVGEENIVLFGLKADEIHELYRTGSYDSAALYNSDQVIRETVNSLISGEFHVSQEEFRAIYDTLVKYGDKFFVLKDFNDYKRAQATINDLYQDEKQWAAMSLRNTAASGVFSSDYTIQRYAKEIWNIKSLTDGKGW</sequence>
<accession>A0A974XF71</accession>
<dbReference type="FunFam" id="3.40.50.2000:FF:000003">
    <property type="entry name" value="Alpha-1,4 glucan phosphorylase"/>
    <property type="match status" value="1"/>
</dbReference>
<organism evidence="12 13">
    <name type="scientific">Alkalibacter rhizosphaerae</name>
    <dbReference type="NCBI Taxonomy" id="2815577"/>
    <lineage>
        <taxon>Bacteria</taxon>
        <taxon>Bacillati</taxon>
        <taxon>Bacillota</taxon>
        <taxon>Clostridia</taxon>
        <taxon>Eubacteriales</taxon>
        <taxon>Eubacteriaceae</taxon>
        <taxon>Alkalibacter</taxon>
    </lineage>
</organism>
<evidence type="ECO:0000313" key="12">
    <source>
        <dbReference type="EMBL" id="QSX08636.1"/>
    </source>
</evidence>
<dbReference type="NCBIfam" id="TIGR02093">
    <property type="entry name" value="P_ylase"/>
    <property type="match status" value="1"/>
</dbReference>
<keyword evidence="7 10" id="KW-0663">Pyridoxal phosphate</keyword>
<dbReference type="SUPFAM" id="SSF53756">
    <property type="entry name" value="UDP-Glycosyltransferase/glycogen phosphorylase"/>
    <property type="match status" value="1"/>
</dbReference>
<keyword evidence="5 11" id="KW-0328">Glycosyltransferase</keyword>
<comment type="cofactor">
    <cofactor evidence="2 11">
        <name>pyridoxal 5'-phosphate</name>
        <dbReference type="ChEBI" id="CHEBI:597326"/>
    </cofactor>
</comment>
<feature type="modified residue" description="N6-(pyridoxal phosphate)lysine" evidence="10">
    <location>
        <position position="655"/>
    </location>
</feature>
<evidence type="ECO:0000256" key="1">
    <source>
        <dbReference type="ARBA" id="ARBA00001275"/>
    </source>
</evidence>
<evidence type="ECO:0000313" key="13">
    <source>
        <dbReference type="Proteomes" id="UP000663499"/>
    </source>
</evidence>
<evidence type="ECO:0000256" key="5">
    <source>
        <dbReference type="ARBA" id="ARBA00022676"/>
    </source>
</evidence>
<evidence type="ECO:0000256" key="9">
    <source>
        <dbReference type="ARBA" id="ARBA00025174"/>
    </source>
</evidence>
<keyword evidence="13" id="KW-1185">Reference proteome</keyword>
<dbReference type="Pfam" id="PF00343">
    <property type="entry name" value="Phosphorylase"/>
    <property type="match status" value="1"/>
</dbReference>